<dbReference type="Pfam" id="PF00581">
    <property type="entry name" value="Rhodanese"/>
    <property type="match status" value="1"/>
</dbReference>
<organism evidence="1">
    <name type="scientific">Ectopseudomonas oleovorans</name>
    <name type="common">Pseudomonas oleovorans</name>
    <dbReference type="NCBI Taxonomy" id="301"/>
    <lineage>
        <taxon>Bacteria</taxon>
        <taxon>Pseudomonadati</taxon>
        <taxon>Pseudomonadota</taxon>
        <taxon>Gammaproteobacteria</taxon>
        <taxon>Pseudomonadales</taxon>
        <taxon>Pseudomonadaceae</taxon>
        <taxon>Ectopseudomonas</taxon>
    </lineage>
</organism>
<dbReference type="AlphaFoldDB" id="A0A653AY15"/>
<reference evidence="1" key="1">
    <citation type="submission" date="2018-11" db="EMBL/GenBank/DDBJ databases">
        <authorList>
            <consortium name="Genoscope - CEA"/>
            <person name="William W."/>
        </authorList>
    </citation>
    <scope>NUCLEOTIDE SEQUENCE [LARGE SCALE GENOMIC DNA]</scope>
    <source>
        <strain evidence="1">T9AD</strain>
    </source>
</reference>
<dbReference type="PROSITE" id="PS50206">
    <property type="entry name" value="RHODANESE_3"/>
    <property type="match status" value="1"/>
</dbReference>
<sequence length="191" mass="21599">MKYRLPLRAGLMLASLLLVCLVQSDELFDADGYRSAQYRSPTPEQLQGAQTLDTTALQRLLAEQPRTTLIDVYRRPWLQGRFIEDTPHANLPGSLWLANAGDGNLAPQWQRYFAHYLQQASGGDQQHPLAFYCRSDCWLSWNAARRAHALGYRQLYWYRDGIDAWEQAGLPLVPAQPAELPAAFLTPTATP</sequence>
<gene>
    <name evidence="1" type="ORF">POT9AD_0194</name>
</gene>
<dbReference type="InterPro" id="IPR036873">
    <property type="entry name" value="Rhodanese-like_dom_sf"/>
</dbReference>
<dbReference type="InterPro" id="IPR022376">
    <property type="entry name" value="PQQ_CXXCW"/>
</dbReference>
<dbReference type="SUPFAM" id="SSF52821">
    <property type="entry name" value="Rhodanese/Cell cycle control phosphatase"/>
    <property type="match status" value="1"/>
</dbReference>
<protein>
    <submittedName>
        <fullName evidence="1">PQQ-dependent catabolism-associated CXXCW motif protein</fullName>
    </submittedName>
</protein>
<dbReference type="NCBIfam" id="TIGR03865">
    <property type="entry name" value="PQQ_CXXCW"/>
    <property type="match status" value="1"/>
</dbReference>
<dbReference type="CDD" id="cd00158">
    <property type="entry name" value="RHOD"/>
    <property type="match status" value="1"/>
</dbReference>
<proteinExistence type="predicted"/>
<name>A0A653AY15_ECTOL</name>
<dbReference type="Gene3D" id="3.40.250.10">
    <property type="entry name" value="Rhodanese-like domain"/>
    <property type="match status" value="1"/>
</dbReference>
<accession>A0A653AY15</accession>
<dbReference type="OrthoDB" id="176845at2"/>
<dbReference type="InterPro" id="IPR001763">
    <property type="entry name" value="Rhodanese-like_dom"/>
</dbReference>
<dbReference type="EMBL" id="LR130779">
    <property type="protein sequence ID" value="VDN61185.1"/>
    <property type="molecule type" value="Genomic_DNA"/>
</dbReference>
<evidence type="ECO:0000313" key="1">
    <source>
        <dbReference type="EMBL" id="VDN61185.1"/>
    </source>
</evidence>